<proteinExistence type="predicted"/>
<dbReference type="RefSeq" id="WP_355399472.1">
    <property type="nucleotide sequence ID" value="NZ_JBEXPZ010000034.1"/>
</dbReference>
<accession>A0ABV2V288</accession>
<comment type="caution">
    <text evidence="1">The sequence shown here is derived from an EMBL/GenBank/DDBJ whole genome shotgun (WGS) entry which is preliminary data.</text>
</comment>
<dbReference type="Proteomes" id="UP001550210">
    <property type="component" value="Unassembled WGS sequence"/>
</dbReference>
<organism evidence="1 2">
    <name type="scientific">Streptomyces ossamyceticus</name>
    <dbReference type="NCBI Taxonomy" id="249581"/>
    <lineage>
        <taxon>Bacteria</taxon>
        <taxon>Bacillati</taxon>
        <taxon>Actinomycetota</taxon>
        <taxon>Actinomycetes</taxon>
        <taxon>Kitasatosporales</taxon>
        <taxon>Streptomycetaceae</taxon>
        <taxon>Streptomyces</taxon>
    </lineage>
</organism>
<protein>
    <submittedName>
        <fullName evidence="1">Uncharacterized protein</fullName>
    </submittedName>
</protein>
<sequence length="149" mass="16099">MPHLEQSRTPLTPEEVELAFEYVLAIQGHSEHGLATIVDSTGAVPAPTVLLLRLAEDIILPVTDLAADADPCADSFALDEVGAVLLAALEEWTQECVPSSIWGVANTIIRFTKNVLQQEGEDIVDTLKTMRTEHVERARAAYASGGAHR</sequence>
<evidence type="ECO:0000313" key="1">
    <source>
        <dbReference type="EMBL" id="MET9847931.1"/>
    </source>
</evidence>
<gene>
    <name evidence="1" type="ORF">ABZZ21_25965</name>
</gene>
<evidence type="ECO:0000313" key="2">
    <source>
        <dbReference type="Proteomes" id="UP001550210"/>
    </source>
</evidence>
<name>A0ABV2V288_9ACTN</name>
<dbReference type="EMBL" id="JBEXPZ010000034">
    <property type="protein sequence ID" value="MET9847931.1"/>
    <property type="molecule type" value="Genomic_DNA"/>
</dbReference>
<keyword evidence="2" id="KW-1185">Reference proteome</keyword>
<reference evidence="1 2" key="1">
    <citation type="submission" date="2024-06" db="EMBL/GenBank/DDBJ databases">
        <title>The Natural Products Discovery Center: Release of the First 8490 Sequenced Strains for Exploring Actinobacteria Biosynthetic Diversity.</title>
        <authorList>
            <person name="Kalkreuter E."/>
            <person name="Kautsar S.A."/>
            <person name="Yang D."/>
            <person name="Bader C.D."/>
            <person name="Teijaro C.N."/>
            <person name="Fluegel L."/>
            <person name="Davis C.M."/>
            <person name="Simpson J.R."/>
            <person name="Lauterbach L."/>
            <person name="Steele A.D."/>
            <person name="Gui C."/>
            <person name="Meng S."/>
            <person name="Li G."/>
            <person name="Viehrig K."/>
            <person name="Ye F."/>
            <person name="Su P."/>
            <person name="Kiefer A.F."/>
            <person name="Nichols A."/>
            <person name="Cepeda A.J."/>
            <person name="Yan W."/>
            <person name="Fan B."/>
            <person name="Jiang Y."/>
            <person name="Adhikari A."/>
            <person name="Zheng C.-J."/>
            <person name="Schuster L."/>
            <person name="Cowan T.M."/>
            <person name="Smanski M.J."/>
            <person name="Chevrette M.G."/>
            <person name="De Carvalho L.P.S."/>
            <person name="Shen B."/>
        </authorList>
    </citation>
    <scope>NUCLEOTIDE SEQUENCE [LARGE SCALE GENOMIC DNA]</scope>
    <source>
        <strain evidence="1 2">NPDC006434</strain>
    </source>
</reference>